<protein>
    <recommendedName>
        <fullName evidence="4">Stage III sporulation protein AF</fullName>
    </recommendedName>
</protein>
<proteinExistence type="predicted"/>
<keyword evidence="1" id="KW-0472">Membrane</keyword>
<name>A0ABS9CKM6_9FIRM</name>
<evidence type="ECO:0000313" key="3">
    <source>
        <dbReference type="Proteomes" id="UP001299220"/>
    </source>
</evidence>
<dbReference type="Proteomes" id="UP001299220">
    <property type="component" value="Unassembled WGS sequence"/>
</dbReference>
<comment type="caution">
    <text evidence="2">The sequence shown here is derived from an EMBL/GenBank/DDBJ whole genome shotgun (WGS) entry which is preliminary data.</text>
</comment>
<reference evidence="2 3" key="1">
    <citation type="submission" date="2020-12" db="EMBL/GenBank/DDBJ databases">
        <title>Whole genome sequences of gut porcine anaerobes.</title>
        <authorList>
            <person name="Kubasova T."/>
            <person name="Jahodarova E."/>
            <person name="Rychlik I."/>
        </authorList>
    </citation>
    <scope>NUCLEOTIDE SEQUENCE [LARGE SCALE GENOMIC DNA]</scope>
    <source>
        <strain evidence="2 3">An867</strain>
    </source>
</reference>
<keyword evidence="1" id="KW-1133">Transmembrane helix</keyword>
<feature type="transmembrane region" description="Helical" evidence="1">
    <location>
        <begin position="32"/>
        <end position="50"/>
    </location>
</feature>
<sequence>MRELYTLVFTVSAVLIGAEVLSRLFPEKSGSLVHALAVLMVAAALLSGILHMDWDISLGNVYSSSEVKAEQTPPLYAETGTALLRERLAMLLDAAGIAVENGSKGIEIWYNQDDSGAVEIDRVRVCVKYSTDVDRTDALLRSLLTDAIRTEVYAR</sequence>
<gene>
    <name evidence="2" type="ORF">JQM67_03640</name>
</gene>
<evidence type="ECO:0000313" key="2">
    <source>
        <dbReference type="EMBL" id="MCF2651686.1"/>
    </source>
</evidence>
<keyword evidence="1" id="KW-0812">Transmembrane</keyword>
<accession>A0ABS9CKM6</accession>
<dbReference type="RefSeq" id="WP_235322693.1">
    <property type="nucleotide sequence ID" value="NZ_JAFBIT010000001.1"/>
</dbReference>
<evidence type="ECO:0000256" key="1">
    <source>
        <dbReference type="SAM" id="Phobius"/>
    </source>
</evidence>
<dbReference type="EMBL" id="JAFBIT010000001">
    <property type="protein sequence ID" value="MCF2651686.1"/>
    <property type="molecule type" value="Genomic_DNA"/>
</dbReference>
<organism evidence="2 3">
    <name type="scientific">Anaeromassilibacillus senegalensis</name>
    <dbReference type="NCBI Taxonomy" id="1673717"/>
    <lineage>
        <taxon>Bacteria</taxon>
        <taxon>Bacillati</taxon>
        <taxon>Bacillota</taxon>
        <taxon>Clostridia</taxon>
        <taxon>Eubacteriales</taxon>
        <taxon>Acutalibacteraceae</taxon>
        <taxon>Anaeromassilibacillus</taxon>
    </lineage>
</organism>
<evidence type="ECO:0008006" key="4">
    <source>
        <dbReference type="Google" id="ProtNLM"/>
    </source>
</evidence>
<keyword evidence="3" id="KW-1185">Reference proteome</keyword>